<dbReference type="Proteomes" id="UP001183809">
    <property type="component" value="Unassembled WGS sequence"/>
</dbReference>
<name>A0ABU2UA23_9ACTN</name>
<dbReference type="InterPro" id="IPR002514">
    <property type="entry name" value="Transposase_8"/>
</dbReference>
<reference evidence="3" key="1">
    <citation type="submission" date="2023-07" db="EMBL/GenBank/DDBJ databases">
        <title>30 novel species of actinomycetes from the DSMZ collection.</title>
        <authorList>
            <person name="Nouioui I."/>
        </authorList>
    </citation>
    <scope>NUCLEOTIDE SEQUENCE [LARGE SCALE GENOMIC DNA]</scope>
    <source>
        <strain evidence="3">DSM 41699</strain>
    </source>
</reference>
<dbReference type="EMBL" id="JAVREY010000154">
    <property type="protein sequence ID" value="MDT0470023.1"/>
    <property type="molecule type" value="Genomic_DNA"/>
</dbReference>
<proteinExistence type="predicted"/>
<evidence type="ECO:0000313" key="2">
    <source>
        <dbReference type="EMBL" id="MDT0470023.1"/>
    </source>
</evidence>
<gene>
    <name evidence="2" type="ORF">RM764_45155</name>
</gene>
<dbReference type="SUPFAM" id="SSF46689">
    <property type="entry name" value="Homeodomain-like"/>
    <property type="match status" value="1"/>
</dbReference>
<dbReference type="RefSeq" id="WP_311701449.1">
    <property type="nucleotide sequence ID" value="NZ_JAVREY010000154.1"/>
</dbReference>
<comment type="caution">
    <text evidence="2">The sequence shown here is derived from an EMBL/GenBank/DDBJ whole genome shotgun (WGS) entry which is preliminary data.</text>
</comment>
<feature type="compositionally biased region" description="Low complexity" evidence="1">
    <location>
        <begin position="70"/>
        <end position="79"/>
    </location>
</feature>
<sequence length="136" mass="14910">MASINDPGTPDPQVEPRSTGPRRYSAEYKARILAEYETLDRQGKGALLRREGLYSSLITHWRQQREKGAKAALAAPAGRPKTDPRDKEIKRLEAENARLQAELGKARTVIEVQGKLSALLDQLATGGATATNGESW</sequence>
<protein>
    <submittedName>
        <fullName evidence="2">Transposase</fullName>
    </submittedName>
</protein>
<evidence type="ECO:0000313" key="3">
    <source>
        <dbReference type="Proteomes" id="UP001183809"/>
    </source>
</evidence>
<dbReference type="Pfam" id="PF01527">
    <property type="entry name" value="HTH_Tnp_1"/>
    <property type="match status" value="1"/>
</dbReference>
<evidence type="ECO:0000256" key="1">
    <source>
        <dbReference type="SAM" id="MobiDB-lite"/>
    </source>
</evidence>
<organism evidence="2 3">
    <name type="scientific">Streptomyces gibsoniae</name>
    <dbReference type="NCBI Taxonomy" id="3075529"/>
    <lineage>
        <taxon>Bacteria</taxon>
        <taxon>Bacillati</taxon>
        <taxon>Actinomycetota</taxon>
        <taxon>Actinomycetes</taxon>
        <taxon>Kitasatosporales</taxon>
        <taxon>Streptomycetaceae</taxon>
        <taxon>Streptomyces</taxon>
    </lineage>
</organism>
<dbReference type="InterPro" id="IPR009057">
    <property type="entry name" value="Homeodomain-like_sf"/>
</dbReference>
<keyword evidence="3" id="KW-1185">Reference proteome</keyword>
<accession>A0ABU2UA23</accession>
<feature type="region of interest" description="Disordered" evidence="1">
    <location>
        <begin position="66"/>
        <end position="85"/>
    </location>
</feature>
<feature type="region of interest" description="Disordered" evidence="1">
    <location>
        <begin position="1"/>
        <end position="25"/>
    </location>
</feature>